<feature type="transmembrane region" description="Helical" evidence="1">
    <location>
        <begin position="6"/>
        <end position="28"/>
    </location>
</feature>
<dbReference type="AlphaFoldDB" id="A0A4Y7RXD3"/>
<dbReference type="EMBL" id="QFFZ01000002">
    <property type="protein sequence ID" value="TEB13379.1"/>
    <property type="molecule type" value="Genomic_DNA"/>
</dbReference>
<gene>
    <name evidence="2" type="ORF">Pmgp_00273</name>
</gene>
<keyword evidence="1" id="KW-0472">Membrane</keyword>
<name>A0A4Y7RXD3_9FIRM</name>
<evidence type="ECO:0000256" key="1">
    <source>
        <dbReference type="SAM" id="Phobius"/>
    </source>
</evidence>
<evidence type="ECO:0000313" key="2">
    <source>
        <dbReference type="EMBL" id="TEB13379.1"/>
    </source>
</evidence>
<keyword evidence="1" id="KW-0812">Transmembrane</keyword>
<comment type="caution">
    <text evidence="2">The sequence shown here is derived from an EMBL/GenBank/DDBJ whole genome shotgun (WGS) entry which is preliminary data.</text>
</comment>
<keyword evidence="1" id="KW-1133">Transmembrane helix</keyword>
<dbReference type="RefSeq" id="WP_134212170.1">
    <property type="nucleotide sequence ID" value="NZ_QFFZ01000002.1"/>
</dbReference>
<protein>
    <submittedName>
        <fullName evidence="2">Uncharacterized protein</fullName>
    </submittedName>
</protein>
<dbReference type="Proteomes" id="UP000297597">
    <property type="component" value="Unassembled WGS sequence"/>
</dbReference>
<sequence length="99" mass="10921">MDCSTLISIVIGVIAGGIITGVVSYYFYIRAAKDIIVLSSIFARFLENQNIEGLSFNWDKDRKMITGINLPKSANFKVGVGFSVEIKKIPKDSNENTKS</sequence>
<accession>A0A4Y7RXD3</accession>
<organism evidence="2 3">
    <name type="scientific">Pelotomaculum propionicicum</name>
    <dbReference type="NCBI Taxonomy" id="258475"/>
    <lineage>
        <taxon>Bacteria</taxon>
        <taxon>Bacillati</taxon>
        <taxon>Bacillota</taxon>
        <taxon>Clostridia</taxon>
        <taxon>Eubacteriales</taxon>
        <taxon>Desulfotomaculaceae</taxon>
        <taxon>Pelotomaculum</taxon>
    </lineage>
</organism>
<proteinExistence type="predicted"/>
<keyword evidence="3" id="KW-1185">Reference proteome</keyword>
<evidence type="ECO:0000313" key="3">
    <source>
        <dbReference type="Proteomes" id="UP000297597"/>
    </source>
</evidence>
<reference evidence="2 3" key="1">
    <citation type="journal article" date="2018" name="Environ. Microbiol.">
        <title>Novel energy conservation strategies and behaviour of Pelotomaculum schinkii driving syntrophic propionate catabolism.</title>
        <authorList>
            <person name="Hidalgo-Ahumada C.A.P."/>
            <person name="Nobu M.K."/>
            <person name="Narihiro T."/>
            <person name="Tamaki H."/>
            <person name="Liu W.T."/>
            <person name="Kamagata Y."/>
            <person name="Stams A.J.M."/>
            <person name="Imachi H."/>
            <person name="Sousa D.Z."/>
        </authorList>
    </citation>
    <scope>NUCLEOTIDE SEQUENCE [LARGE SCALE GENOMIC DNA]</scope>
    <source>
        <strain evidence="2 3">MGP</strain>
    </source>
</reference>